<feature type="region of interest" description="Disordered" evidence="1">
    <location>
        <begin position="363"/>
        <end position="384"/>
    </location>
</feature>
<protein>
    <submittedName>
        <fullName evidence="2">Uncharacterized protein</fullName>
    </submittedName>
</protein>
<sequence length="1015" mass="112519">MGRLDSPLNSHASPTTQTVAHITTAHDNLDWSTSHSECGHRLYNVQGVHNWHRFRVEMLRQTVEETYQSLLFEPALDSYDLRGSSVLKRFSTPSSQSSRIVQHHYIQRTCLPSTPPIRHPNQSSQDEFRHVLLQVDWAAIWHKELVSRSDTIARSIEPTWREDVVLETNEGFADSPRHLSQDSHHQYLYVSGNTTHFDEQQHPVVDTFPSSAGIRVKPLQPKYTDPRLKFPTVYDIDSCSKGEGVNVLSGDRGTQLSRHPSGQVKVIRSLISERPTQNKESYVRNSINDREETATILDDCSNHRIKLQAEETRRYCSFYADLPDDPMPCRNGSPSSVRATPQINHALSPPGTSVTNTVPGSVTTLDRHQTSVPQTVLPSTTPLRPMTPFHCGFTTTSSTPSTSTQFASIRMRSPKVRPCPIVVHSHPSKSQDQGSGHKTSRDGDLLRGKVIGTKAGADPEDSHSTNVHGDNSESSTTPISRPKSHSLRTKRFSRSSAVIRDIEQEPKDTDTSEFLKLHRWVRTLRHQQDQQTNEEQLVSSHLPRACTRFQEDIANISTAMCLNEGGDCLKGRSSRKMASIGEEVDQNKAPQRQEQECKQRRNGKQFFKDAPHSGTNKSKLADKAHPPPQEVLRPQTKRGRVAERWKPKLAPIPIEQDSESVEPSPSPSYLETMATTTTTTKDPQANRKYRTQFAAGHDARVNSQFCESSIPIPRRTSSTNSIASGSSSPTRSSTRTTIPIRSASSGNSTFPSIVSILKKPTRINSTTGGTIHGDIALPAMIRDPRMPQRRSRLIEKGVKFVPNHAPRSIRLDKTIELIRLARQPLEAATSNSAKPASIAAAALPSPISPTGSAFSQSSVSTCPTTPTSPTSTRSPSLLSPTTAESDYPFPGDYNTNNSSRDPRRDSYEDIILSAGNATKTVRDLILSPPQSTRIVLTCTTCNRDFQVTDQDSLRAFAGHVMQCDNKVKGKVDKVSKSLSSSMVGTSATFQRMRSKLEGRLLRRESIGSDDYVSVL</sequence>
<feature type="region of interest" description="Disordered" evidence="1">
    <location>
        <begin position="849"/>
        <end position="904"/>
    </location>
</feature>
<comment type="caution">
    <text evidence="2">The sequence shown here is derived from an EMBL/GenBank/DDBJ whole genome shotgun (WGS) entry which is preliminary data.</text>
</comment>
<proteinExistence type="predicted"/>
<feature type="compositionally biased region" description="Low complexity" evidence="1">
    <location>
        <begin position="857"/>
        <end position="882"/>
    </location>
</feature>
<gene>
    <name evidence="2" type="ORF">BGZ97_004102</name>
</gene>
<feature type="region of interest" description="Disordered" evidence="1">
    <location>
        <begin position="581"/>
        <end position="668"/>
    </location>
</feature>
<evidence type="ECO:0000313" key="3">
    <source>
        <dbReference type="Proteomes" id="UP000823405"/>
    </source>
</evidence>
<name>A0A9P6UVK3_9FUNG</name>
<reference evidence="2" key="1">
    <citation type="journal article" date="2020" name="Fungal Divers.">
        <title>Resolving the Mortierellaceae phylogeny through synthesis of multi-gene phylogenetics and phylogenomics.</title>
        <authorList>
            <person name="Vandepol N."/>
            <person name="Liber J."/>
            <person name="Desiro A."/>
            <person name="Na H."/>
            <person name="Kennedy M."/>
            <person name="Barry K."/>
            <person name="Grigoriev I.V."/>
            <person name="Miller A.N."/>
            <person name="O'Donnell K."/>
            <person name="Stajich J.E."/>
            <person name="Bonito G."/>
        </authorList>
    </citation>
    <scope>NUCLEOTIDE SEQUENCE</scope>
    <source>
        <strain evidence="2">NVP60</strain>
    </source>
</reference>
<feature type="compositionally biased region" description="Polar residues" evidence="1">
    <location>
        <begin position="363"/>
        <end position="382"/>
    </location>
</feature>
<feature type="compositionally biased region" description="Polar residues" evidence="1">
    <location>
        <begin position="464"/>
        <end position="479"/>
    </location>
</feature>
<organism evidence="2 3">
    <name type="scientific">Linnemannia gamsii</name>
    <dbReference type="NCBI Taxonomy" id="64522"/>
    <lineage>
        <taxon>Eukaryota</taxon>
        <taxon>Fungi</taxon>
        <taxon>Fungi incertae sedis</taxon>
        <taxon>Mucoromycota</taxon>
        <taxon>Mortierellomycotina</taxon>
        <taxon>Mortierellomycetes</taxon>
        <taxon>Mortierellales</taxon>
        <taxon>Mortierellaceae</taxon>
        <taxon>Linnemannia</taxon>
    </lineage>
</organism>
<accession>A0A9P6UVK3</accession>
<feature type="compositionally biased region" description="Low complexity" evidence="1">
    <location>
        <begin position="716"/>
        <end position="745"/>
    </location>
</feature>
<feature type="region of interest" description="Disordered" evidence="1">
    <location>
        <begin position="419"/>
        <end position="493"/>
    </location>
</feature>
<dbReference type="AlphaFoldDB" id="A0A9P6UVK3"/>
<dbReference type="EMBL" id="JAAAIN010000020">
    <property type="protein sequence ID" value="KAG0322789.1"/>
    <property type="molecule type" value="Genomic_DNA"/>
</dbReference>
<dbReference type="Proteomes" id="UP000823405">
    <property type="component" value="Unassembled WGS sequence"/>
</dbReference>
<dbReference type="OrthoDB" id="2390256at2759"/>
<keyword evidence="3" id="KW-1185">Reference proteome</keyword>
<feature type="compositionally biased region" description="Polar residues" evidence="1">
    <location>
        <begin position="428"/>
        <end position="437"/>
    </location>
</feature>
<evidence type="ECO:0000313" key="2">
    <source>
        <dbReference type="EMBL" id="KAG0322789.1"/>
    </source>
</evidence>
<feature type="region of interest" description="Disordered" evidence="1">
    <location>
        <begin position="710"/>
        <end position="748"/>
    </location>
</feature>
<feature type="compositionally biased region" description="Basic residues" evidence="1">
    <location>
        <begin position="482"/>
        <end position="493"/>
    </location>
</feature>
<evidence type="ECO:0000256" key="1">
    <source>
        <dbReference type="SAM" id="MobiDB-lite"/>
    </source>
</evidence>